<gene>
    <name evidence="1" type="ORF">NCTC13532_04150</name>
</gene>
<name>A0A381FQW1_9FLAO</name>
<accession>A0A381FQW1</accession>
<sequence>MLYDDSNKLIFLPQKETKIFEMFNRYSKVYKILRQAHDEII</sequence>
<dbReference type="Proteomes" id="UP000254282">
    <property type="component" value="Unassembled WGS sequence"/>
</dbReference>
<evidence type="ECO:0000313" key="2">
    <source>
        <dbReference type="Proteomes" id="UP000254282"/>
    </source>
</evidence>
<evidence type="ECO:0000313" key="1">
    <source>
        <dbReference type="EMBL" id="SUX48532.1"/>
    </source>
</evidence>
<organism evidence="1 2">
    <name type="scientific">Chryseobacterium indoltheticum</name>
    <dbReference type="NCBI Taxonomy" id="254"/>
    <lineage>
        <taxon>Bacteria</taxon>
        <taxon>Pseudomonadati</taxon>
        <taxon>Bacteroidota</taxon>
        <taxon>Flavobacteriia</taxon>
        <taxon>Flavobacteriales</taxon>
        <taxon>Weeksellaceae</taxon>
        <taxon>Chryseobacterium group</taxon>
        <taxon>Chryseobacterium</taxon>
    </lineage>
</organism>
<proteinExistence type="predicted"/>
<protein>
    <submittedName>
        <fullName evidence="1">Uncharacterized protein</fullName>
    </submittedName>
</protein>
<reference evidence="1 2" key="1">
    <citation type="submission" date="2018-06" db="EMBL/GenBank/DDBJ databases">
        <authorList>
            <consortium name="Pathogen Informatics"/>
            <person name="Doyle S."/>
        </authorList>
    </citation>
    <scope>NUCLEOTIDE SEQUENCE [LARGE SCALE GENOMIC DNA]</scope>
    <source>
        <strain evidence="1 2">NCTC13532</strain>
    </source>
</reference>
<dbReference type="AlphaFoldDB" id="A0A381FQW1"/>
<dbReference type="EMBL" id="UFVR01000004">
    <property type="protein sequence ID" value="SUX48532.1"/>
    <property type="molecule type" value="Genomic_DNA"/>
</dbReference>